<dbReference type="Proteomes" id="UP001150904">
    <property type="component" value="Unassembled WGS sequence"/>
</dbReference>
<protein>
    <recommendedName>
        <fullName evidence="2">DUF7907 domain-containing protein</fullName>
    </recommendedName>
</protein>
<dbReference type="Pfam" id="PF25484">
    <property type="entry name" value="DUF7907"/>
    <property type="match status" value="1"/>
</dbReference>
<accession>A0A9W9MDM0</accession>
<reference evidence="3" key="1">
    <citation type="submission" date="2022-12" db="EMBL/GenBank/DDBJ databases">
        <authorList>
            <person name="Petersen C."/>
        </authorList>
    </citation>
    <scope>NUCLEOTIDE SEQUENCE</scope>
    <source>
        <strain evidence="3">IBT 15544</strain>
    </source>
</reference>
<comment type="caution">
    <text evidence="3">The sequence shown here is derived from an EMBL/GenBank/DDBJ whole genome shotgun (WGS) entry which is preliminary data.</text>
</comment>
<name>A0A9W9MDM0_9EURO</name>
<keyword evidence="4" id="KW-1185">Reference proteome</keyword>
<keyword evidence="1" id="KW-0732">Signal</keyword>
<feature type="chain" id="PRO_5040805181" description="DUF7907 domain-containing protein" evidence="1">
    <location>
        <begin position="19"/>
        <end position="200"/>
    </location>
</feature>
<evidence type="ECO:0000313" key="4">
    <source>
        <dbReference type="Proteomes" id="UP001150904"/>
    </source>
</evidence>
<dbReference type="OrthoDB" id="3515453at2759"/>
<gene>
    <name evidence="3" type="ORF">N7498_007712</name>
</gene>
<dbReference type="InterPro" id="IPR057229">
    <property type="entry name" value="DUF7907"/>
</dbReference>
<evidence type="ECO:0000256" key="1">
    <source>
        <dbReference type="SAM" id="SignalP"/>
    </source>
</evidence>
<evidence type="ECO:0000259" key="2">
    <source>
        <dbReference type="Pfam" id="PF25484"/>
    </source>
</evidence>
<dbReference type="RefSeq" id="XP_058307023.1">
    <property type="nucleotide sequence ID" value="XM_058454774.1"/>
</dbReference>
<organism evidence="3 4">
    <name type="scientific">Penicillium cinerascens</name>
    <dbReference type="NCBI Taxonomy" id="70096"/>
    <lineage>
        <taxon>Eukaryota</taxon>
        <taxon>Fungi</taxon>
        <taxon>Dikarya</taxon>
        <taxon>Ascomycota</taxon>
        <taxon>Pezizomycotina</taxon>
        <taxon>Eurotiomycetes</taxon>
        <taxon>Eurotiomycetidae</taxon>
        <taxon>Eurotiales</taxon>
        <taxon>Aspergillaceae</taxon>
        <taxon>Penicillium</taxon>
    </lineage>
</organism>
<evidence type="ECO:0000313" key="3">
    <source>
        <dbReference type="EMBL" id="KAJ5198595.1"/>
    </source>
</evidence>
<feature type="domain" description="DUF7907" evidence="2">
    <location>
        <begin position="23"/>
        <end position="196"/>
    </location>
</feature>
<proteinExistence type="predicted"/>
<dbReference type="EMBL" id="JAPQKR010000014">
    <property type="protein sequence ID" value="KAJ5198595.1"/>
    <property type="molecule type" value="Genomic_DNA"/>
</dbReference>
<dbReference type="GeneID" id="83182075"/>
<dbReference type="AlphaFoldDB" id="A0A9W9MDM0"/>
<feature type="signal peptide" evidence="1">
    <location>
        <begin position="1"/>
        <end position="18"/>
    </location>
</feature>
<reference evidence="3" key="2">
    <citation type="journal article" date="2023" name="IMA Fungus">
        <title>Comparative genomic study of the Penicillium genus elucidates a diverse pangenome and 15 lateral gene transfer events.</title>
        <authorList>
            <person name="Petersen C."/>
            <person name="Sorensen T."/>
            <person name="Nielsen M.R."/>
            <person name="Sondergaard T.E."/>
            <person name="Sorensen J.L."/>
            <person name="Fitzpatrick D.A."/>
            <person name="Frisvad J.C."/>
            <person name="Nielsen K.L."/>
        </authorList>
    </citation>
    <scope>NUCLEOTIDE SEQUENCE</scope>
    <source>
        <strain evidence="3">IBT 15544</strain>
    </source>
</reference>
<sequence length="200" mass="21890">MKAIAAISSLLLLGAATAQEIQSKPFYLVIQSANKTLNGEKLAACHSGAAIESLCLAGSSSQFNLNTTTGEESPIKGQAPAGTLVWKLPYSENGETAYESEPMSFYNDPSTNVAMPIFEPSYNMQQVMFDEQNRMGIYSYLDDTVTPPTGGTPKILRNWYVCETYYTGYTYTTLNWVMGDATAKPQNPSCVKVQVERSFV</sequence>